<accession>A0ABP8I1N2</accession>
<evidence type="ECO:0000313" key="2">
    <source>
        <dbReference type="EMBL" id="GAA4349426.1"/>
    </source>
</evidence>
<keyword evidence="1" id="KW-0732">Signal</keyword>
<feature type="signal peptide" evidence="1">
    <location>
        <begin position="1"/>
        <end position="20"/>
    </location>
</feature>
<dbReference type="Proteomes" id="UP001501294">
    <property type="component" value="Unassembled WGS sequence"/>
</dbReference>
<proteinExistence type="predicted"/>
<gene>
    <name evidence="2" type="ORF">GCM10023150_13880</name>
</gene>
<keyword evidence="3" id="KW-1185">Reference proteome</keyword>
<name>A0ABP8I1N2_9GAMM</name>
<sequence>MKTLAMSSLLFLAGSMAVSADSLTNKHFTLVTTHQNEIGEICPEMDAGQHLKFEFSSNHEVEFNLHFHEGEKVSYPIEPQTLSSIDRTFEAPIKQTYCLMWKGLSEQASKIKVNYQILPTK</sequence>
<protein>
    <submittedName>
        <fullName evidence="2">Uncharacterized protein</fullName>
    </submittedName>
</protein>
<comment type="caution">
    <text evidence="2">The sequence shown here is derived from an EMBL/GenBank/DDBJ whole genome shotgun (WGS) entry which is preliminary data.</text>
</comment>
<reference evidence="3" key="1">
    <citation type="journal article" date="2019" name="Int. J. Syst. Evol. Microbiol.">
        <title>The Global Catalogue of Microorganisms (GCM) 10K type strain sequencing project: providing services to taxonomists for standard genome sequencing and annotation.</title>
        <authorList>
            <consortium name="The Broad Institute Genomics Platform"/>
            <consortium name="The Broad Institute Genome Sequencing Center for Infectious Disease"/>
            <person name="Wu L."/>
            <person name="Ma J."/>
        </authorList>
    </citation>
    <scope>NUCLEOTIDE SEQUENCE [LARGE SCALE GENOMIC DNA]</scope>
    <source>
        <strain evidence="3">JCM 17727</strain>
    </source>
</reference>
<evidence type="ECO:0000256" key="1">
    <source>
        <dbReference type="SAM" id="SignalP"/>
    </source>
</evidence>
<dbReference type="EMBL" id="BAABFU010000002">
    <property type="protein sequence ID" value="GAA4349426.1"/>
    <property type="molecule type" value="Genomic_DNA"/>
</dbReference>
<dbReference type="RefSeq" id="WP_223578110.1">
    <property type="nucleotide sequence ID" value="NZ_BAABFU010000002.1"/>
</dbReference>
<evidence type="ECO:0000313" key="3">
    <source>
        <dbReference type="Proteomes" id="UP001501294"/>
    </source>
</evidence>
<feature type="chain" id="PRO_5045789087" evidence="1">
    <location>
        <begin position="21"/>
        <end position="121"/>
    </location>
</feature>
<organism evidence="2 3">
    <name type="scientific">Kangiella taiwanensis</name>
    <dbReference type="NCBI Taxonomy" id="1079179"/>
    <lineage>
        <taxon>Bacteria</taxon>
        <taxon>Pseudomonadati</taxon>
        <taxon>Pseudomonadota</taxon>
        <taxon>Gammaproteobacteria</taxon>
        <taxon>Kangiellales</taxon>
        <taxon>Kangiellaceae</taxon>
        <taxon>Kangiella</taxon>
    </lineage>
</organism>